<dbReference type="Pfam" id="PF09802">
    <property type="entry name" value="Sec66"/>
    <property type="match status" value="1"/>
</dbReference>
<organism evidence="1 2">
    <name type="scientific">Mycena albidolilacea</name>
    <dbReference type="NCBI Taxonomy" id="1033008"/>
    <lineage>
        <taxon>Eukaryota</taxon>
        <taxon>Fungi</taxon>
        <taxon>Dikarya</taxon>
        <taxon>Basidiomycota</taxon>
        <taxon>Agaricomycotina</taxon>
        <taxon>Agaricomycetes</taxon>
        <taxon>Agaricomycetidae</taxon>
        <taxon>Agaricales</taxon>
        <taxon>Marasmiineae</taxon>
        <taxon>Mycenaceae</taxon>
        <taxon>Mycena</taxon>
    </lineage>
</organism>
<comment type="caution">
    <text evidence="1">The sequence shown here is derived from an EMBL/GenBank/DDBJ whole genome shotgun (WGS) entry which is preliminary data.</text>
</comment>
<protein>
    <submittedName>
        <fullName evidence="1">Sec62/63 complex, subunit Sec66</fullName>
    </submittedName>
</protein>
<dbReference type="PANTHER" id="PTHR28229:SF1">
    <property type="entry name" value="TRANSLOCATION PROTEIN SEC66"/>
    <property type="match status" value="1"/>
</dbReference>
<evidence type="ECO:0000313" key="2">
    <source>
        <dbReference type="Proteomes" id="UP001218218"/>
    </source>
</evidence>
<dbReference type="InterPro" id="IPR018624">
    <property type="entry name" value="Sec66"/>
</dbReference>
<proteinExistence type="predicted"/>
<dbReference type="EMBL" id="JARIHO010000004">
    <property type="protein sequence ID" value="KAJ7362550.1"/>
    <property type="molecule type" value="Genomic_DNA"/>
</dbReference>
<dbReference type="GO" id="GO:0031204">
    <property type="term" value="P:post-translational protein targeting to membrane, translocation"/>
    <property type="evidence" value="ECO:0007669"/>
    <property type="project" value="InterPro"/>
</dbReference>
<gene>
    <name evidence="1" type="ORF">DFH08DRAFT_1024824</name>
</gene>
<dbReference type="Proteomes" id="UP001218218">
    <property type="component" value="Unassembled WGS sequence"/>
</dbReference>
<feature type="non-terminal residue" evidence="1">
    <location>
        <position position="1"/>
    </location>
</feature>
<name>A0AAD7F2J9_9AGAR</name>
<keyword evidence="2" id="KW-1185">Reference proteome</keyword>
<dbReference type="GO" id="GO:0031207">
    <property type="term" value="C:Sec62/Sec63 complex"/>
    <property type="evidence" value="ECO:0007669"/>
    <property type="project" value="InterPro"/>
</dbReference>
<feature type="non-terminal residue" evidence="1">
    <location>
        <position position="106"/>
    </location>
</feature>
<sequence length="106" mass="11585">SAKSLPPYFPSHADRNVYIALLQKTDPPASDSLLKSALVRRAMADVHRALRLREDTPALQALLQRGSIGDGLWNSLLPAEKELEADTMEVVAEVANSFAEGWGQVM</sequence>
<dbReference type="PANTHER" id="PTHR28229">
    <property type="entry name" value="TRANSLOCATION PROTEIN SEC66"/>
    <property type="match status" value="1"/>
</dbReference>
<dbReference type="AlphaFoldDB" id="A0AAD7F2J9"/>
<reference evidence="1" key="1">
    <citation type="submission" date="2023-03" db="EMBL/GenBank/DDBJ databases">
        <title>Massive genome expansion in bonnet fungi (Mycena s.s.) driven by repeated elements and novel gene families across ecological guilds.</title>
        <authorList>
            <consortium name="Lawrence Berkeley National Laboratory"/>
            <person name="Harder C.B."/>
            <person name="Miyauchi S."/>
            <person name="Viragh M."/>
            <person name="Kuo A."/>
            <person name="Thoen E."/>
            <person name="Andreopoulos B."/>
            <person name="Lu D."/>
            <person name="Skrede I."/>
            <person name="Drula E."/>
            <person name="Henrissat B."/>
            <person name="Morin E."/>
            <person name="Kohler A."/>
            <person name="Barry K."/>
            <person name="LaButti K."/>
            <person name="Morin E."/>
            <person name="Salamov A."/>
            <person name="Lipzen A."/>
            <person name="Mereny Z."/>
            <person name="Hegedus B."/>
            <person name="Baldrian P."/>
            <person name="Stursova M."/>
            <person name="Weitz H."/>
            <person name="Taylor A."/>
            <person name="Grigoriev I.V."/>
            <person name="Nagy L.G."/>
            <person name="Martin F."/>
            <person name="Kauserud H."/>
        </authorList>
    </citation>
    <scope>NUCLEOTIDE SEQUENCE</scope>
    <source>
        <strain evidence="1">CBHHK002</strain>
    </source>
</reference>
<accession>A0AAD7F2J9</accession>
<evidence type="ECO:0000313" key="1">
    <source>
        <dbReference type="EMBL" id="KAJ7362550.1"/>
    </source>
</evidence>